<evidence type="ECO:0000256" key="7">
    <source>
        <dbReference type="ARBA" id="ARBA00022837"/>
    </source>
</evidence>
<organism evidence="15 16">
    <name type="scientific">Zalophus californianus</name>
    <name type="common">California sealion</name>
    <dbReference type="NCBI Taxonomy" id="9704"/>
    <lineage>
        <taxon>Eukaryota</taxon>
        <taxon>Metazoa</taxon>
        <taxon>Chordata</taxon>
        <taxon>Craniata</taxon>
        <taxon>Vertebrata</taxon>
        <taxon>Euteleostomi</taxon>
        <taxon>Mammalia</taxon>
        <taxon>Eutheria</taxon>
        <taxon>Laurasiatheria</taxon>
        <taxon>Carnivora</taxon>
        <taxon>Caniformia</taxon>
        <taxon>Pinnipedia</taxon>
        <taxon>Otariidae</taxon>
        <taxon>Zalophus</taxon>
    </lineage>
</organism>
<keyword evidence="7" id="KW-0106">Calcium</keyword>
<keyword evidence="6" id="KW-0677">Repeat</keyword>
<dbReference type="InterPro" id="IPR000152">
    <property type="entry name" value="EGF-type_Asp/Asn_hydroxyl_site"/>
</dbReference>
<dbReference type="GO" id="GO:0005886">
    <property type="term" value="C:plasma membrane"/>
    <property type="evidence" value="ECO:0007669"/>
    <property type="project" value="UniProtKB-SubCell"/>
</dbReference>
<evidence type="ECO:0000256" key="10">
    <source>
        <dbReference type="ARBA" id="ARBA00023157"/>
    </source>
</evidence>
<protein>
    <submittedName>
        <fullName evidence="16">Adhesion G protein-coupled receptor E2-like</fullName>
    </submittedName>
</protein>
<dbReference type="PANTHER" id="PTHR24034">
    <property type="entry name" value="EGF-LIKE DOMAIN-CONTAINING PROTEIN"/>
    <property type="match status" value="1"/>
</dbReference>
<comment type="caution">
    <text evidence="12">Lacks conserved residue(s) required for the propagation of feature annotation.</text>
</comment>
<dbReference type="AlphaFoldDB" id="A0A6J2CKI1"/>
<dbReference type="PROSITE" id="PS50026">
    <property type="entry name" value="EGF_3"/>
    <property type="match status" value="2"/>
</dbReference>
<dbReference type="FunFam" id="2.10.25.10:FF:000177">
    <property type="entry name" value="Adhesion G protein-coupled receptor E2"/>
    <property type="match status" value="1"/>
</dbReference>
<feature type="domain" description="EGF-like" evidence="14">
    <location>
        <begin position="121"/>
        <end position="169"/>
    </location>
</feature>
<evidence type="ECO:0000256" key="8">
    <source>
        <dbReference type="ARBA" id="ARBA00022989"/>
    </source>
</evidence>
<dbReference type="InterPro" id="IPR018097">
    <property type="entry name" value="EGF_Ca-bd_CS"/>
</dbReference>
<dbReference type="SMART" id="SM00179">
    <property type="entry name" value="EGF_CA"/>
    <property type="match status" value="2"/>
</dbReference>
<dbReference type="InterPro" id="IPR003056">
    <property type="entry name" value="GPCR_2_ADGRE2_ADGRE5"/>
</dbReference>
<dbReference type="PROSITE" id="PS00010">
    <property type="entry name" value="ASX_HYDROXYL"/>
    <property type="match status" value="2"/>
</dbReference>
<dbReference type="FunFam" id="2.10.25.10:FF:000216">
    <property type="entry name" value="Adhesion G protein-coupled receptor E2"/>
    <property type="match status" value="1"/>
</dbReference>
<dbReference type="SMART" id="SM00181">
    <property type="entry name" value="EGF"/>
    <property type="match status" value="2"/>
</dbReference>
<keyword evidence="10" id="KW-1015">Disulfide bond</keyword>
<gene>
    <name evidence="16" type="primary">LOC113918692</name>
</gene>
<keyword evidence="9" id="KW-0472">Membrane</keyword>
<dbReference type="InterPro" id="IPR049883">
    <property type="entry name" value="NOTCH1_EGF-like"/>
</dbReference>
<dbReference type="PANTHER" id="PTHR24034:SF209">
    <property type="entry name" value="EGF-LIKE DOMAIN-CONTAINING PROTEIN"/>
    <property type="match status" value="1"/>
</dbReference>
<evidence type="ECO:0000256" key="3">
    <source>
        <dbReference type="ARBA" id="ARBA00022536"/>
    </source>
</evidence>
<proteinExistence type="predicted"/>
<evidence type="ECO:0000256" key="5">
    <source>
        <dbReference type="ARBA" id="ARBA00022729"/>
    </source>
</evidence>
<dbReference type="GO" id="GO:0004930">
    <property type="term" value="F:G protein-coupled receptor activity"/>
    <property type="evidence" value="ECO:0007669"/>
    <property type="project" value="InterPro"/>
</dbReference>
<dbReference type="Pfam" id="PF07645">
    <property type="entry name" value="EGF_CA"/>
    <property type="match status" value="2"/>
</dbReference>
<dbReference type="PROSITE" id="PS01187">
    <property type="entry name" value="EGF_CA"/>
    <property type="match status" value="1"/>
</dbReference>
<dbReference type="RefSeq" id="XP_027443192.1">
    <property type="nucleotide sequence ID" value="XM_027587391.1"/>
</dbReference>
<dbReference type="InterPro" id="IPR001881">
    <property type="entry name" value="EGF-like_Ca-bd_dom"/>
</dbReference>
<keyword evidence="8" id="KW-1133">Transmembrane helix</keyword>
<dbReference type="FunFam" id="2.10.25.10:FF:000038">
    <property type="entry name" value="Fibrillin 2"/>
    <property type="match status" value="1"/>
</dbReference>
<dbReference type="Proteomes" id="UP000515165">
    <property type="component" value="Chromosome 1"/>
</dbReference>
<keyword evidence="15" id="KW-1185">Reference proteome</keyword>
<evidence type="ECO:0000313" key="16">
    <source>
        <dbReference type="RefSeq" id="XP_027443192.1"/>
    </source>
</evidence>
<dbReference type="GeneID" id="113918692"/>
<keyword evidence="11" id="KW-0325">Glycoprotein</keyword>
<keyword evidence="4" id="KW-0812">Transmembrane</keyword>
<evidence type="ECO:0000256" key="12">
    <source>
        <dbReference type="PROSITE-ProRule" id="PRU00076"/>
    </source>
</evidence>
<evidence type="ECO:0000256" key="11">
    <source>
        <dbReference type="ARBA" id="ARBA00023180"/>
    </source>
</evidence>
<comment type="subcellular location">
    <subcellularLocation>
        <location evidence="1">Cell membrane</location>
        <topology evidence="1">Multi-pass membrane protein</topology>
    </subcellularLocation>
</comment>
<dbReference type="KEGG" id="zca:113918692"/>
<evidence type="ECO:0000256" key="2">
    <source>
        <dbReference type="ARBA" id="ARBA00022475"/>
    </source>
</evidence>
<evidence type="ECO:0000256" key="4">
    <source>
        <dbReference type="ARBA" id="ARBA00022692"/>
    </source>
</evidence>
<evidence type="ECO:0000259" key="14">
    <source>
        <dbReference type="PROSITE" id="PS50026"/>
    </source>
</evidence>
<keyword evidence="2" id="KW-1003">Cell membrane</keyword>
<name>A0A6J2CKI1_ZALCA</name>
<feature type="signal peptide" evidence="13">
    <location>
        <begin position="1"/>
        <end position="24"/>
    </location>
</feature>
<dbReference type="InterPro" id="IPR000742">
    <property type="entry name" value="EGF"/>
</dbReference>
<dbReference type="SUPFAM" id="SSF57196">
    <property type="entry name" value="EGF/Laminin"/>
    <property type="match status" value="2"/>
</dbReference>
<dbReference type="Gene3D" id="2.10.25.10">
    <property type="entry name" value="Laminin"/>
    <property type="match status" value="3"/>
</dbReference>
<reference evidence="16" key="1">
    <citation type="submission" date="2025-08" db="UniProtKB">
        <authorList>
            <consortium name="RefSeq"/>
        </authorList>
    </citation>
    <scope>IDENTIFICATION</scope>
    <source>
        <tissue evidence="16">Blood</tissue>
    </source>
</reference>
<dbReference type="PRINTS" id="PR01278">
    <property type="entry name" value="CD97PROTEIN"/>
</dbReference>
<dbReference type="GO" id="GO:0005509">
    <property type="term" value="F:calcium ion binding"/>
    <property type="evidence" value="ECO:0007669"/>
    <property type="project" value="InterPro"/>
</dbReference>
<dbReference type="OrthoDB" id="9747624at2759"/>
<feature type="domain" description="EGF-like" evidence="14">
    <location>
        <begin position="69"/>
        <end position="108"/>
    </location>
</feature>
<evidence type="ECO:0000256" key="13">
    <source>
        <dbReference type="SAM" id="SignalP"/>
    </source>
</evidence>
<keyword evidence="3 12" id="KW-0245">EGF-like domain</keyword>
<evidence type="ECO:0000313" key="15">
    <source>
        <dbReference type="Proteomes" id="UP000515165"/>
    </source>
</evidence>
<accession>A0A6J2CKI1</accession>
<dbReference type="CDD" id="cd00054">
    <property type="entry name" value="EGF_CA"/>
    <property type="match status" value="2"/>
</dbReference>
<keyword evidence="5 13" id="KW-0732">Signal</keyword>
<evidence type="ECO:0000256" key="9">
    <source>
        <dbReference type="ARBA" id="ARBA00023136"/>
    </source>
</evidence>
<sequence>MRNGHLMLLPGLLMLLLLPLGAAAQKSSDSTRYCPANSAVFNDTSCRCSPGFNSSSGEIFYSGPERCEDINECAPPSLVSCGKFSNCQNTEGSYHCTCSPGYELASGARVFRDESENTCQDVDECSSGQPTCHKSTICINTVGSYKCRCLWGLEPKPGFQNNQPNTTCEEMSFPTWTPPPGINSQRLSRFFERVQDLRRDFKPALAQGTIQDLIQEVDELLETPGDLEALPCSEQHCVATNLLVGLEDVLRNLSQALPNGTLTFNESAGTDPAASSLFSESVDLPILNISYQ</sequence>
<feature type="chain" id="PRO_5026773143" evidence="13">
    <location>
        <begin position="25"/>
        <end position="292"/>
    </location>
</feature>
<evidence type="ECO:0000256" key="6">
    <source>
        <dbReference type="ARBA" id="ARBA00022737"/>
    </source>
</evidence>
<dbReference type="InterPro" id="IPR050751">
    <property type="entry name" value="ECM_structural_protein"/>
</dbReference>
<evidence type="ECO:0000256" key="1">
    <source>
        <dbReference type="ARBA" id="ARBA00004651"/>
    </source>
</evidence>